<dbReference type="RefSeq" id="WP_002469425.1">
    <property type="nucleotide sequence ID" value="NZ_CAJUVX010000045.1"/>
</dbReference>
<evidence type="ECO:0000313" key="1">
    <source>
        <dbReference type="EMBL" id="MBF9304353.1"/>
    </source>
</evidence>
<keyword evidence="4" id="KW-0378">Hydrolase</keyword>
<dbReference type="EMBL" id="MK784556">
    <property type="protein sequence ID" value="QHN74541.1"/>
    <property type="molecule type" value="Genomic_DNA"/>
</dbReference>
<sequence length="298" mass="34464">MSIIKSYSVGNGDMFYIKHGTDNFSIIDCCLYNDKKDIIIKEILEIASTKEIVRFISTHPDEDHIHGLELLNKNLNITNFYCVKNNAKKNDFSQSFEEYKKLRDSNKSFYIHKDSQRKWMNISDESRGSSGINILWPDTDNEYFKNELQKAAEKISFNDISPIIQYKLDKGVTALWMGDLTTDFMEKIENEVNWEKVDILFAPHHSRKSGRVPSNILNKLNPKLIVVGEANSKDLYYYSNYTTITQRKAGDIVFDCQTGTINIHVSNLNYEAKNLEKDSKIPTIYDNLKYIGSVTTYN</sequence>
<dbReference type="EMBL" id="MK784555">
    <property type="protein sequence ID" value="QHN74430.1"/>
    <property type="molecule type" value="Genomic_DNA"/>
</dbReference>
<dbReference type="PANTHER" id="PTHR30619:SF1">
    <property type="entry name" value="RECOMBINATION PROTEIN 2"/>
    <property type="match status" value="1"/>
</dbReference>
<evidence type="ECO:0000313" key="3">
    <source>
        <dbReference type="EMBL" id="QHN74430.1"/>
    </source>
</evidence>
<gene>
    <name evidence="1" type="ORF">I3V53_09745</name>
</gene>
<dbReference type="PANTHER" id="PTHR30619">
    <property type="entry name" value="DNA INTERNALIZATION/COMPETENCE PROTEIN COMEC/REC2"/>
    <property type="match status" value="1"/>
</dbReference>
<protein>
    <submittedName>
        <fullName evidence="4">MBL-fold metallo-hydrolase superfamily</fullName>
    </submittedName>
</protein>
<dbReference type="InterPro" id="IPR052159">
    <property type="entry name" value="Competence_DNA_uptake"/>
</dbReference>
<dbReference type="Proteomes" id="UP000622362">
    <property type="component" value="Unassembled WGS sequence"/>
</dbReference>
<reference evidence="4" key="1">
    <citation type="journal article" date="2020" name="MBio">
        <title>Staphylococcus epidermidis MSCRAMM SesJ is Encoded in Composite Islands.</title>
        <authorList>
            <person name="Arora S."/>
            <person name="Li X."/>
            <person name="Hillhouse A."/>
            <person name="Konganti K."/>
            <person name="Little S.V."/>
            <person name="Lawhon S.D."/>
            <person name="Threadgill D."/>
            <person name="Shelburne S."/>
            <person name="Hook M."/>
        </authorList>
    </citation>
    <scope>NUCLEOTIDE SEQUENCE</scope>
    <source>
        <strain evidence="3">MB1143</strain>
        <strain evidence="4">MB1709</strain>
        <strain evidence="2">MB2193</strain>
    </source>
</reference>
<name>A0A6A2CXY6_STAEP</name>
<accession>A0A6A2CXY6</accession>
<dbReference type="GO" id="GO:0016787">
    <property type="term" value="F:hydrolase activity"/>
    <property type="evidence" value="ECO:0007669"/>
    <property type="project" value="UniProtKB-KW"/>
</dbReference>
<dbReference type="Gene3D" id="3.60.15.10">
    <property type="entry name" value="Ribonuclease Z/Hydroxyacylglutathione hydrolase-like"/>
    <property type="match status" value="1"/>
</dbReference>
<reference evidence="1" key="2">
    <citation type="submission" date="2020-11" db="EMBL/GenBank/DDBJ databases">
        <title>Molecular epidemiology and genomic profiles of multidrug-resistant bacteria collected from clinical sources in South Africa.</title>
        <authorList>
            <person name="Asante J."/>
            <person name="Amoako D.G."/>
        </authorList>
    </citation>
    <scope>NUCLEOTIDE SEQUENCE</scope>
    <source>
        <strain evidence="1">C68</strain>
    </source>
</reference>
<dbReference type="AlphaFoldDB" id="A0A6A2CXY6"/>
<proteinExistence type="predicted"/>
<dbReference type="InterPro" id="IPR036866">
    <property type="entry name" value="RibonucZ/Hydroxyglut_hydro"/>
</dbReference>
<evidence type="ECO:0000313" key="2">
    <source>
        <dbReference type="EMBL" id="QHN74280.1"/>
    </source>
</evidence>
<dbReference type="EMBL" id="MK784553">
    <property type="protein sequence ID" value="QHN74280.1"/>
    <property type="molecule type" value="Genomic_DNA"/>
</dbReference>
<organism evidence="4">
    <name type="scientific">Staphylococcus epidermidis</name>
    <dbReference type="NCBI Taxonomy" id="1282"/>
    <lineage>
        <taxon>Bacteria</taxon>
        <taxon>Bacillati</taxon>
        <taxon>Bacillota</taxon>
        <taxon>Bacilli</taxon>
        <taxon>Bacillales</taxon>
        <taxon>Staphylococcaceae</taxon>
        <taxon>Staphylococcus</taxon>
    </lineage>
</organism>
<dbReference type="EMBL" id="JADPYN010000021">
    <property type="protein sequence ID" value="MBF9304353.1"/>
    <property type="molecule type" value="Genomic_DNA"/>
</dbReference>
<evidence type="ECO:0000313" key="4">
    <source>
        <dbReference type="EMBL" id="QHN74541.1"/>
    </source>
</evidence>
<dbReference type="SUPFAM" id="SSF56281">
    <property type="entry name" value="Metallo-hydrolase/oxidoreductase"/>
    <property type="match status" value="1"/>
</dbReference>